<keyword evidence="2" id="KW-1185">Reference proteome</keyword>
<reference evidence="1 2" key="2">
    <citation type="journal article" date="2022" name="Mol. Ecol. Resour.">
        <title>The genomes of chicory, endive, great burdock and yacon provide insights into Asteraceae paleo-polyploidization history and plant inulin production.</title>
        <authorList>
            <person name="Fan W."/>
            <person name="Wang S."/>
            <person name="Wang H."/>
            <person name="Wang A."/>
            <person name="Jiang F."/>
            <person name="Liu H."/>
            <person name="Zhao H."/>
            <person name="Xu D."/>
            <person name="Zhang Y."/>
        </authorList>
    </citation>
    <scope>NUCLEOTIDE SEQUENCE [LARGE SCALE GENOMIC DNA]</scope>
    <source>
        <strain evidence="2">cv. Punajuju</strain>
        <tissue evidence="1">Leaves</tissue>
    </source>
</reference>
<dbReference type="EMBL" id="CM042010">
    <property type="protein sequence ID" value="KAI3781828.1"/>
    <property type="molecule type" value="Genomic_DNA"/>
</dbReference>
<accession>A0ACB9GF66</accession>
<protein>
    <submittedName>
        <fullName evidence="1">Uncharacterized protein</fullName>
    </submittedName>
</protein>
<dbReference type="Proteomes" id="UP001055811">
    <property type="component" value="Linkage Group LG02"/>
</dbReference>
<evidence type="ECO:0000313" key="2">
    <source>
        <dbReference type="Proteomes" id="UP001055811"/>
    </source>
</evidence>
<gene>
    <name evidence="1" type="ORF">L2E82_11854</name>
</gene>
<organism evidence="1 2">
    <name type="scientific">Cichorium intybus</name>
    <name type="common">Chicory</name>
    <dbReference type="NCBI Taxonomy" id="13427"/>
    <lineage>
        <taxon>Eukaryota</taxon>
        <taxon>Viridiplantae</taxon>
        <taxon>Streptophyta</taxon>
        <taxon>Embryophyta</taxon>
        <taxon>Tracheophyta</taxon>
        <taxon>Spermatophyta</taxon>
        <taxon>Magnoliopsida</taxon>
        <taxon>eudicotyledons</taxon>
        <taxon>Gunneridae</taxon>
        <taxon>Pentapetalae</taxon>
        <taxon>asterids</taxon>
        <taxon>campanulids</taxon>
        <taxon>Asterales</taxon>
        <taxon>Asteraceae</taxon>
        <taxon>Cichorioideae</taxon>
        <taxon>Cichorieae</taxon>
        <taxon>Cichoriinae</taxon>
        <taxon>Cichorium</taxon>
    </lineage>
</organism>
<proteinExistence type="predicted"/>
<evidence type="ECO:0000313" key="1">
    <source>
        <dbReference type="EMBL" id="KAI3781828.1"/>
    </source>
</evidence>
<sequence length="257" mass="29755">MENRLKLKISKMFQSCRSKQTSDVSDQPFFFPENSHHRQLIELFSPNPKSFCKTKWHVDDETKTPLSRPKISVKDASITAVADCRRPVKKKPHYRKPKKMEDFSSATDNYYYDWRSSDEEVESDDETVLFSSRSLSSDSSGSFRKYREQRKSQKKSKRTSGDGGGCGCKNEKDSYETPLETSGKLVIDSFAVVKKSSNPHEDFRISMVEMIVEKQIFEAEDLEDLLECFISLNSEEHHRVIFEVFTEIWEALFSAPV</sequence>
<name>A0ACB9GF66_CICIN</name>
<comment type="caution">
    <text evidence="1">The sequence shown here is derived from an EMBL/GenBank/DDBJ whole genome shotgun (WGS) entry which is preliminary data.</text>
</comment>
<reference evidence="2" key="1">
    <citation type="journal article" date="2022" name="Mol. Ecol. Resour.">
        <title>The genomes of chicory, endive, great burdock and yacon provide insights into Asteraceae palaeo-polyploidization history and plant inulin production.</title>
        <authorList>
            <person name="Fan W."/>
            <person name="Wang S."/>
            <person name="Wang H."/>
            <person name="Wang A."/>
            <person name="Jiang F."/>
            <person name="Liu H."/>
            <person name="Zhao H."/>
            <person name="Xu D."/>
            <person name="Zhang Y."/>
        </authorList>
    </citation>
    <scope>NUCLEOTIDE SEQUENCE [LARGE SCALE GENOMIC DNA]</scope>
    <source>
        <strain evidence="2">cv. Punajuju</strain>
    </source>
</reference>